<organism evidence="2 3">
    <name type="scientific">Lactococcus lactis subsp. lactis A12</name>
    <dbReference type="NCBI Taxonomy" id="1137134"/>
    <lineage>
        <taxon>Bacteria</taxon>
        <taxon>Bacillati</taxon>
        <taxon>Bacillota</taxon>
        <taxon>Bacilli</taxon>
        <taxon>Lactobacillales</taxon>
        <taxon>Streptococcaceae</taxon>
        <taxon>Lactococcus</taxon>
    </lineage>
</organism>
<sequence length="199" mass="23028">MTKSYFIKTYNLNIGLLILWLMTIFMDIVLSLLIPSFSSFDGIDLLSHLVAFLAKLQNFSMIAVYVLLFLLVLSTVKEITSRIINDSFSNYWKSIIKTLSLRRFLSQSERIEKKPDGQTENSVNPVLKDFNKAAHKAVVDIRNDQTVVFIKIPRSQQAQKILKGLESQLKEEISSRNPEYYFSSPNRVNNQLWFIGTRR</sequence>
<dbReference type="Proteomes" id="UP000015361">
    <property type="component" value="Unassembled WGS sequence"/>
</dbReference>
<gene>
    <name evidence="2" type="primary">MGAS10270_Spy1915</name>
    <name evidence="2" type="ORF">O9U_13520</name>
</gene>
<evidence type="ECO:0000313" key="3">
    <source>
        <dbReference type="Proteomes" id="UP000015361"/>
    </source>
</evidence>
<proteinExistence type="predicted"/>
<evidence type="ECO:0000256" key="1">
    <source>
        <dbReference type="SAM" id="Phobius"/>
    </source>
</evidence>
<evidence type="ECO:0000313" key="2">
    <source>
        <dbReference type="EMBL" id="CDG03581.1"/>
    </source>
</evidence>
<keyword evidence="1" id="KW-0472">Membrane</keyword>
<dbReference type="EMBL" id="CBLU010000004">
    <property type="protein sequence ID" value="CDG03581.1"/>
    <property type="molecule type" value="Genomic_DNA"/>
</dbReference>
<name>S6FE87_LACLL</name>
<reference evidence="2 3" key="1">
    <citation type="journal article" date="2013" name="Appl. Environ. Microbiol.">
        <title>The Carbohydrate Metabolism Signature of Lactococcus lactis Strain A12 Reveals Its Sourdough Ecosystem Origin.</title>
        <authorList>
            <person name="Passerini D."/>
            <person name="Coddeville M."/>
            <person name="Le Bourgeois P."/>
            <person name="Loubiere P."/>
            <person name="Ritzenthaler P."/>
            <person name="Fontagne-Faucher C."/>
            <person name="Daveran-Mingot M.L."/>
            <person name="Cocaign-Bousquet M."/>
        </authorList>
    </citation>
    <scope>NUCLEOTIDE SEQUENCE [LARGE SCALE GENOMIC DNA]</scope>
    <source>
        <strain evidence="2 3">A12</strain>
    </source>
</reference>
<protein>
    <submittedName>
        <fullName evidence="2">Uncharacterized protein</fullName>
    </submittedName>
</protein>
<keyword evidence="1" id="KW-0812">Transmembrane</keyword>
<comment type="caution">
    <text evidence="2">The sequence shown here is derived from an EMBL/GenBank/DDBJ whole genome shotgun (WGS) entry which is preliminary data.</text>
</comment>
<feature type="transmembrane region" description="Helical" evidence="1">
    <location>
        <begin position="46"/>
        <end position="73"/>
    </location>
</feature>
<keyword evidence="1" id="KW-1133">Transmembrane helix</keyword>
<dbReference type="RefSeq" id="WP_021721841.1">
    <property type="nucleotide sequence ID" value="NZ_CBLU010000004.1"/>
</dbReference>
<feature type="transmembrane region" description="Helical" evidence="1">
    <location>
        <begin position="12"/>
        <end position="34"/>
    </location>
</feature>
<accession>S6FE87</accession>
<dbReference type="AlphaFoldDB" id="S6FE87"/>